<feature type="transmembrane region" description="Helical" evidence="6">
    <location>
        <begin position="380"/>
        <end position="398"/>
    </location>
</feature>
<dbReference type="PROSITE" id="PS50850">
    <property type="entry name" value="MFS"/>
    <property type="match status" value="1"/>
</dbReference>
<dbReference type="InterPro" id="IPR020846">
    <property type="entry name" value="MFS_dom"/>
</dbReference>
<dbReference type="PRINTS" id="PR01035">
    <property type="entry name" value="TCRTETA"/>
</dbReference>
<evidence type="ECO:0000256" key="4">
    <source>
        <dbReference type="ARBA" id="ARBA00022989"/>
    </source>
</evidence>
<feature type="transmembrane region" description="Helical" evidence="6">
    <location>
        <begin position="355"/>
        <end position="374"/>
    </location>
</feature>
<comment type="caution">
    <text evidence="8">The sequence shown here is derived from an EMBL/GenBank/DDBJ whole genome shotgun (WGS) entry which is preliminary data.</text>
</comment>
<evidence type="ECO:0000313" key="8">
    <source>
        <dbReference type="EMBL" id="RUT14642.1"/>
    </source>
</evidence>
<evidence type="ECO:0000259" key="7">
    <source>
        <dbReference type="PROSITE" id="PS50850"/>
    </source>
</evidence>
<comment type="subcellular location">
    <subcellularLocation>
        <location evidence="1">Cell membrane</location>
        <topology evidence="1">Multi-pass membrane protein</topology>
    </subcellularLocation>
</comment>
<keyword evidence="9" id="KW-1185">Reference proteome</keyword>
<accession>A0AB37UUF2</accession>
<dbReference type="CDD" id="cd17325">
    <property type="entry name" value="MFS_MdtG_SLC18_like"/>
    <property type="match status" value="1"/>
</dbReference>
<dbReference type="InterPro" id="IPR001958">
    <property type="entry name" value="Tet-R_TetA/multi-R_MdtG-like"/>
</dbReference>
<organism evidence="8 9">
    <name type="scientific">Chroococcidiopsis cubana SAG 39.79</name>
    <dbReference type="NCBI Taxonomy" id="388085"/>
    <lineage>
        <taxon>Bacteria</taxon>
        <taxon>Bacillati</taxon>
        <taxon>Cyanobacteriota</taxon>
        <taxon>Cyanophyceae</taxon>
        <taxon>Chroococcidiopsidales</taxon>
        <taxon>Chroococcidiopsidaceae</taxon>
        <taxon>Chroococcidiopsis</taxon>
    </lineage>
</organism>
<sequence length="403" mass="43067">MNKKLLLLLFCVFVVSIGFGVTLPVLPFYAKHLDAAGVSREAMAVHIGLLTSVYALMQFIFAPFWGQRSDRVGRRPLILLGIAGSAMTQVLFGFATSLGMLYVVRAVGGFLSSATLPVATAYVSDLTTESDRSRGMAWLGTAVSLGVIAGPAFGGLTTREDMHFTVGFVDFKIENFAPPFFLSAVLMLLILAIAVRWLPESLPSRAVMTSSNKLAFRWRTLESKLLLLLVLTAVAQFGLAIFEATFALYAQEKLGYGPVQTGIVFTICGLVMAVFQTIAVGYLTNKINAVAQIASGLSLMGIGIILLLLVRNMLLVFGVVGLLALGMALVTPNLSALISKRSGQHTGKVLGMQNAANSLGQVGGPMLGGVLFAWRPNAPYLFTGAFLVSVSLGVIWQAKSRRH</sequence>
<dbReference type="InterPro" id="IPR036259">
    <property type="entry name" value="MFS_trans_sf"/>
</dbReference>
<evidence type="ECO:0000256" key="6">
    <source>
        <dbReference type="SAM" id="Phobius"/>
    </source>
</evidence>
<evidence type="ECO:0000256" key="3">
    <source>
        <dbReference type="ARBA" id="ARBA00022692"/>
    </source>
</evidence>
<dbReference type="GO" id="GO:0022857">
    <property type="term" value="F:transmembrane transporter activity"/>
    <property type="evidence" value="ECO:0007669"/>
    <property type="project" value="InterPro"/>
</dbReference>
<feature type="transmembrane region" description="Helical" evidence="6">
    <location>
        <begin position="77"/>
        <end position="96"/>
    </location>
</feature>
<dbReference type="RefSeq" id="WP_106165869.1">
    <property type="nucleotide sequence ID" value="NZ_JAVKZF010000005.1"/>
</dbReference>
<dbReference type="Gene3D" id="1.20.1250.20">
    <property type="entry name" value="MFS general substrate transporter like domains"/>
    <property type="match status" value="1"/>
</dbReference>
<reference evidence="8 9" key="1">
    <citation type="journal article" date="2019" name="Genome Biol. Evol.">
        <title>Day and night: Metabolic profiles and evolutionary relationships of six axenic non-marine cyanobacteria.</title>
        <authorList>
            <person name="Will S.E."/>
            <person name="Henke P."/>
            <person name="Boedeker C."/>
            <person name="Huang S."/>
            <person name="Brinkmann H."/>
            <person name="Rohde M."/>
            <person name="Jarek M."/>
            <person name="Friedl T."/>
            <person name="Seufert S."/>
            <person name="Schumacher M."/>
            <person name="Overmann J."/>
            <person name="Neumann-Schaal M."/>
            <person name="Petersen J."/>
        </authorList>
    </citation>
    <scope>NUCLEOTIDE SEQUENCE [LARGE SCALE GENOMIC DNA]</scope>
    <source>
        <strain evidence="8 9">SAG 39.79</strain>
    </source>
</reference>
<feature type="transmembrane region" description="Helical" evidence="6">
    <location>
        <begin position="225"/>
        <end position="250"/>
    </location>
</feature>
<keyword evidence="2" id="KW-0813">Transport</keyword>
<feature type="transmembrane region" description="Helical" evidence="6">
    <location>
        <begin position="262"/>
        <end position="283"/>
    </location>
</feature>
<keyword evidence="4 6" id="KW-1133">Transmembrane helix</keyword>
<dbReference type="PANTHER" id="PTHR23504:SF15">
    <property type="entry name" value="MAJOR FACILITATOR SUPERFAMILY (MFS) PROFILE DOMAIN-CONTAINING PROTEIN"/>
    <property type="match status" value="1"/>
</dbReference>
<feature type="transmembrane region" description="Helical" evidence="6">
    <location>
        <begin position="102"/>
        <end position="123"/>
    </location>
</feature>
<name>A0AB37UUF2_9CYAN</name>
<evidence type="ECO:0000313" key="9">
    <source>
        <dbReference type="Proteomes" id="UP000282574"/>
    </source>
</evidence>
<dbReference type="Proteomes" id="UP000282574">
    <property type="component" value="Unassembled WGS sequence"/>
</dbReference>
<dbReference type="EMBL" id="RSCK01000001">
    <property type="protein sequence ID" value="RUT14642.1"/>
    <property type="molecule type" value="Genomic_DNA"/>
</dbReference>
<evidence type="ECO:0000256" key="1">
    <source>
        <dbReference type="ARBA" id="ARBA00004651"/>
    </source>
</evidence>
<dbReference type="Pfam" id="PF07690">
    <property type="entry name" value="MFS_1"/>
    <property type="match status" value="1"/>
</dbReference>
<evidence type="ECO:0000256" key="5">
    <source>
        <dbReference type="ARBA" id="ARBA00023136"/>
    </source>
</evidence>
<dbReference type="PANTHER" id="PTHR23504">
    <property type="entry name" value="MAJOR FACILITATOR SUPERFAMILY DOMAIN-CONTAINING PROTEIN 10"/>
    <property type="match status" value="1"/>
</dbReference>
<feature type="transmembrane region" description="Helical" evidence="6">
    <location>
        <begin position="315"/>
        <end position="334"/>
    </location>
</feature>
<feature type="transmembrane region" description="Helical" evidence="6">
    <location>
        <begin position="176"/>
        <end position="198"/>
    </location>
</feature>
<feature type="domain" description="Major facilitator superfamily (MFS) profile" evidence="7">
    <location>
        <begin position="4"/>
        <end position="402"/>
    </location>
</feature>
<dbReference type="GO" id="GO:0005886">
    <property type="term" value="C:plasma membrane"/>
    <property type="evidence" value="ECO:0007669"/>
    <property type="project" value="UniProtKB-SubCell"/>
</dbReference>
<protein>
    <submittedName>
        <fullName evidence="8">Tetracycline resistance MFS efflux pump</fullName>
    </submittedName>
</protein>
<feature type="transmembrane region" description="Helical" evidence="6">
    <location>
        <begin position="135"/>
        <end position="156"/>
    </location>
</feature>
<keyword evidence="5 6" id="KW-0472">Membrane</keyword>
<evidence type="ECO:0000256" key="2">
    <source>
        <dbReference type="ARBA" id="ARBA00022448"/>
    </source>
</evidence>
<gene>
    <name evidence="8" type="ORF">DSM107010_01880</name>
</gene>
<keyword evidence="3 6" id="KW-0812">Transmembrane</keyword>
<proteinExistence type="predicted"/>
<dbReference type="AlphaFoldDB" id="A0AB37UUF2"/>
<dbReference type="SUPFAM" id="SSF103473">
    <property type="entry name" value="MFS general substrate transporter"/>
    <property type="match status" value="1"/>
</dbReference>
<feature type="transmembrane region" description="Helical" evidence="6">
    <location>
        <begin position="44"/>
        <end position="65"/>
    </location>
</feature>
<dbReference type="InterPro" id="IPR011701">
    <property type="entry name" value="MFS"/>
</dbReference>
<feature type="transmembrane region" description="Helical" evidence="6">
    <location>
        <begin position="290"/>
        <end position="309"/>
    </location>
</feature>